<reference evidence="3 4" key="1">
    <citation type="submission" date="2015-05" db="EMBL/GenBank/DDBJ databases">
        <title>Distinctive expansion of gene families associated with plant cell wall degradation and secondary metabolism in the genomes of grapevine trunk pathogens.</title>
        <authorList>
            <person name="Lawrence D.P."/>
            <person name="Travadon R."/>
            <person name="Rolshausen P.E."/>
            <person name="Baumgartner K."/>
        </authorList>
    </citation>
    <scope>NUCLEOTIDE SEQUENCE [LARGE SCALE GENOMIC DNA]</scope>
    <source>
        <strain evidence="3">DA912</strain>
    </source>
</reference>
<name>A0A0G2F6A6_9PEZI</name>
<evidence type="ECO:0000259" key="2">
    <source>
        <dbReference type="PROSITE" id="PS50157"/>
    </source>
</evidence>
<reference evidence="3 4" key="2">
    <citation type="submission" date="2015-05" db="EMBL/GenBank/DDBJ databases">
        <authorList>
            <person name="Morales-Cruz A."/>
            <person name="Amrine K.C."/>
            <person name="Cantu D."/>
        </authorList>
    </citation>
    <scope>NUCLEOTIDE SEQUENCE [LARGE SCALE GENOMIC DNA]</scope>
    <source>
        <strain evidence="3">DA912</strain>
    </source>
</reference>
<keyword evidence="1" id="KW-0863">Zinc-finger</keyword>
<dbReference type="OrthoDB" id="654211at2759"/>
<evidence type="ECO:0000313" key="4">
    <source>
        <dbReference type="Proteomes" id="UP000034680"/>
    </source>
</evidence>
<dbReference type="Pfam" id="PF00096">
    <property type="entry name" value="zf-C2H2"/>
    <property type="match status" value="1"/>
</dbReference>
<dbReference type="GO" id="GO:0008270">
    <property type="term" value="F:zinc ion binding"/>
    <property type="evidence" value="ECO:0007669"/>
    <property type="project" value="UniProtKB-KW"/>
</dbReference>
<keyword evidence="1" id="KW-0479">Metal-binding</keyword>
<dbReference type="PROSITE" id="PS50157">
    <property type="entry name" value="ZINC_FINGER_C2H2_2"/>
    <property type="match status" value="1"/>
</dbReference>
<keyword evidence="1" id="KW-0862">Zinc</keyword>
<dbReference type="InterPro" id="IPR013087">
    <property type="entry name" value="Znf_C2H2_type"/>
</dbReference>
<organism evidence="3 4">
    <name type="scientific">Diaporthe ampelina</name>
    <dbReference type="NCBI Taxonomy" id="1214573"/>
    <lineage>
        <taxon>Eukaryota</taxon>
        <taxon>Fungi</taxon>
        <taxon>Dikarya</taxon>
        <taxon>Ascomycota</taxon>
        <taxon>Pezizomycotina</taxon>
        <taxon>Sordariomycetes</taxon>
        <taxon>Sordariomycetidae</taxon>
        <taxon>Diaporthales</taxon>
        <taxon>Diaporthaceae</taxon>
        <taxon>Diaporthe</taxon>
    </lineage>
</organism>
<accession>A0A0G2F6A6</accession>
<keyword evidence="4" id="KW-1185">Reference proteome</keyword>
<sequence>MLIVTTRKHYRNHEPPLRCPHDVCGKKCPQKKDLDRHIRSHHPEWAKKHPELAKLSEEKEYKCKRCDYKTYRKDNLKRHTDKGTCQKKRK</sequence>
<dbReference type="AlphaFoldDB" id="A0A0G2F6A6"/>
<feature type="domain" description="C2H2-type" evidence="2">
    <location>
        <begin position="17"/>
        <end position="46"/>
    </location>
</feature>
<dbReference type="InterPro" id="IPR036236">
    <property type="entry name" value="Znf_C2H2_sf"/>
</dbReference>
<dbReference type="SMART" id="SM00355">
    <property type="entry name" value="ZnF_C2H2"/>
    <property type="match status" value="2"/>
</dbReference>
<dbReference type="PROSITE" id="PS00028">
    <property type="entry name" value="ZINC_FINGER_C2H2_1"/>
    <property type="match status" value="1"/>
</dbReference>
<dbReference type="Pfam" id="PF13909">
    <property type="entry name" value="zf-H2C2_5"/>
    <property type="match status" value="1"/>
</dbReference>
<dbReference type="Gene3D" id="3.30.160.60">
    <property type="entry name" value="Classic Zinc Finger"/>
    <property type="match status" value="1"/>
</dbReference>
<evidence type="ECO:0000256" key="1">
    <source>
        <dbReference type="PROSITE-ProRule" id="PRU00042"/>
    </source>
</evidence>
<proteinExistence type="predicted"/>
<dbReference type="Proteomes" id="UP000034680">
    <property type="component" value="Unassembled WGS sequence"/>
</dbReference>
<dbReference type="SUPFAM" id="SSF57667">
    <property type="entry name" value="beta-beta-alpha zinc fingers"/>
    <property type="match status" value="1"/>
</dbReference>
<comment type="caution">
    <text evidence="3">The sequence shown here is derived from an EMBL/GenBank/DDBJ whole genome shotgun (WGS) entry which is preliminary data.</text>
</comment>
<evidence type="ECO:0000313" key="3">
    <source>
        <dbReference type="EMBL" id="KKY29749.1"/>
    </source>
</evidence>
<dbReference type="EMBL" id="LCUC01000626">
    <property type="protein sequence ID" value="KKY29749.1"/>
    <property type="molecule type" value="Genomic_DNA"/>
</dbReference>
<protein>
    <recommendedName>
        <fullName evidence="2">C2H2-type domain-containing protein</fullName>
    </recommendedName>
</protein>
<gene>
    <name evidence="3" type="ORF">UCDDA912_g10323</name>
</gene>